<comment type="subunit">
    <text evidence="2 9">Homotetramer.</text>
</comment>
<evidence type="ECO:0000256" key="8">
    <source>
        <dbReference type="ARBA" id="ARBA00022840"/>
    </source>
</evidence>
<dbReference type="GO" id="GO:0006526">
    <property type="term" value="P:L-arginine biosynthetic process"/>
    <property type="evidence" value="ECO:0007669"/>
    <property type="project" value="UniProtKB-UniRule"/>
</dbReference>
<feature type="binding site" evidence="9">
    <location>
        <position position="120"/>
    </location>
    <ligand>
        <name>L-aspartate</name>
        <dbReference type="ChEBI" id="CHEBI:29991"/>
    </ligand>
</feature>
<name>B1ZUD4_OPITP</name>
<dbReference type="Gene3D" id="3.40.50.620">
    <property type="entry name" value="HUPs"/>
    <property type="match status" value="1"/>
</dbReference>
<feature type="binding site" evidence="9">
    <location>
        <position position="186"/>
    </location>
    <ligand>
        <name>L-citrulline</name>
        <dbReference type="ChEBI" id="CHEBI:57743"/>
    </ligand>
</feature>
<feature type="binding site" evidence="9">
    <location>
        <begin position="6"/>
        <end position="14"/>
    </location>
    <ligand>
        <name>ATP</name>
        <dbReference type="ChEBI" id="CHEBI:30616"/>
    </ligand>
</feature>
<feature type="binding site" evidence="9">
    <location>
        <position position="114"/>
    </location>
    <ligand>
        <name>ATP</name>
        <dbReference type="ChEBI" id="CHEBI:30616"/>
    </ligand>
</feature>
<dbReference type="InterPro" id="IPR001518">
    <property type="entry name" value="Arginosuc_synth"/>
</dbReference>
<feature type="binding site" evidence="9">
    <location>
        <position position="120"/>
    </location>
    <ligand>
        <name>L-citrulline</name>
        <dbReference type="ChEBI" id="CHEBI:57743"/>
    </ligand>
</feature>
<dbReference type="Gene3D" id="3.90.1260.10">
    <property type="entry name" value="Argininosuccinate synthetase, chain A, domain 2"/>
    <property type="match status" value="1"/>
</dbReference>
<dbReference type="RefSeq" id="WP_012373515.1">
    <property type="nucleotide sequence ID" value="NC_010571.1"/>
</dbReference>
<dbReference type="Pfam" id="PF20979">
    <property type="entry name" value="Arginosuc_syn_C"/>
    <property type="match status" value="1"/>
</dbReference>
<evidence type="ECO:0000259" key="10">
    <source>
        <dbReference type="Pfam" id="PF00764"/>
    </source>
</evidence>
<evidence type="ECO:0000256" key="2">
    <source>
        <dbReference type="ARBA" id="ARBA00011881"/>
    </source>
</evidence>
<dbReference type="EC" id="6.3.4.5" evidence="3 9"/>
<dbReference type="HAMAP" id="MF_00005">
    <property type="entry name" value="Arg_succ_synth_type1"/>
    <property type="match status" value="1"/>
</dbReference>
<dbReference type="GO" id="GO:0000053">
    <property type="term" value="P:argininosuccinate metabolic process"/>
    <property type="evidence" value="ECO:0007669"/>
    <property type="project" value="TreeGrafter"/>
</dbReference>
<dbReference type="PANTHER" id="PTHR11587:SF2">
    <property type="entry name" value="ARGININOSUCCINATE SYNTHASE"/>
    <property type="match status" value="1"/>
</dbReference>
<dbReference type="STRING" id="452637.Oter_0688"/>
<comment type="similarity">
    <text evidence="9">Belongs to the argininosuccinate synthase family. Type 1 subfamily.</text>
</comment>
<evidence type="ECO:0000256" key="6">
    <source>
        <dbReference type="ARBA" id="ARBA00022605"/>
    </source>
</evidence>
<dbReference type="NCBIfam" id="TIGR00032">
    <property type="entry name" value="argG"/>
    <property type="match status" value="1"/>
</dbReference>
<evidence type="ECO:0000313" key="12">
    <source>
        <dbReference type="EMBL" id="ACB73977.1"/>
    </source>
</evidence>
<sequence length="408" mass="45989">MKIVLAYSGGLDTSVIVKWLRETYDAEIVTFAADIGQEEELKGLPQKARKTGASKHYTLDLVEEFARDFIYPMIRANAIYEGQYYLGTSIARPLIAKAQVEIAKREKADTVAHGATGKGNDQCRFELTYMALDPKLQIVAPWKIEKFREQFPGRAEMIAYCQEHKIPVEASLKKPYSMDRNLLHISYEAGILEDPWFDPTTPENKGMFKLSVSPEDAPNKAEYVELEFVKGNCVAVNGKKLSPAGVLKALNKLGGKHGIGRVDLVENRFVGMKSRGVYETPGGTILMQGHRQIESLTMDREVMHLRDSLIPKYAELVYYGFWFAPEREALQALVDKSQENVTGTVRLKLYKGNIITCGRKSKYSLYDMKVASMEGVRSWYNQSDATGFIRLNGLRLRARYYAQGGPKV</sequence>
<dbReference type="FunFam" id="3.40.50.620:FF:000019">
    <property type="entry name" value="Argininosuccinate synthase"/>
    <property type="match status" value="1"/>
</dbReference>
<dbReference type="OrthoDB" id="9801641at2"/>
<organism evidence="12 13">
    <name type="scientific">Opitutus terrae (strain DSM 11246 / JCM 15787 / PB90-1)</name>
    <dbReference type="NCBI Taxonomy" id="452637"/>
    <lineage>
        <taxon>Bacteria</taxon>
        <taxon>Pseudomonadati</taxon>
        <taxon>Verrucomicrobiota</taxon>
        <taxon>Opitutia</taxon>
        <taxon>Opitutales</taxon>
        <taxon>Opitutaceae</taxon>
        <taxon>Opitutus</taxon>
    </lineage>
</organism>
<feature type="binding site" evidence="9">
    <location>
        <position position="124"/>
    </location>
    <ligand>
        <name>L-citrulline</name>
        <dbReference type="ChEBI" id="CHEBI:57743"/>
    </ligand>
</feature>
<dbReference type="GO" id="GO:0005737">
    <property type="term" value="C:cytoplasm"/>
    <property type="evidence" value="ECO:0007669"/>
    <property type="project" value="UniProtKB-SubCell"/>
</dbReference>
<dbReference type="SUPFAM" id="SSF52402">
    <property type="entry name" value="Adenine nucleotide alpha hydrolases-like"/>
    <property type="match status" value="1"/>
</dbReference>
<keyword evidence="5 9" id="KW-0436">Ligase</keyword>
<evidence type="ECO:0000256" key="1">
    <source>
        <dbReference type="ARBA" id="ARBA00004967"/>
    </source>
</evidence>
<feature type="domain" description="Arginosuccinate synthase C-terminal" evidence="11">
    <location>
        <begin position="176"/>
        <end position="397"/>
    </location>
</feature>
<feature type="binding site" evidence="9">
    <location>
        <position position="177"/>
    </location>
    <ligand>
        <name>L-citrulline</name>
        <dbReference type="ChEBI" id="CHEBI:57743"/>
    </ligand>
</feature>
<feature type="binding site" evidence="9">
    <location>
        <position position="116"/>
    </location>
    <ligand>
        <name>L-aspartate</name>
        <dbReference type="ChEBI" id="CHEBI:29991"/>
    </ligand>
</feature>
<dbReference type="NCBIfam" id="NF001770">
    <property type="entry name" value="PRK00509.1"/>
    <property type="match status" value="1"/>
</dbReference>
<evidence type="ECO:0000313" key="13">
    <source>
        <dbReference type="Proteomes" id="UP000007013"/>
    </source>
</evidence>
<dbReference type="EMBL" id="CP001032">
    <property type="protein sequence ID" value="ACB73977.1"/>
    <property type="molecule type" value="Genomic_DNA"/>
</dbReference>
<dbReference type="InterPro" id="IPR024074">
    <property type="entry name" value="AS_cat/multimer_dom_body"/>
</dbReference>
<dbReference type="CDD" id="cd01999">
    <property type="entry name" value="ASS"/>
    <property type="match status" value="1"/>
</dbReference>
<dbReference type="PROSITE" id="PS00565">
    <property type="entry name" value="ARGININOSUCCIN_SYN_2"/>
    <property type="match status" value="1"/>
</dbReference>
<dbReference type="InterPro" id="IPR048267">
    <property type="entry name" value="Arginosuc_syn_N"/>
</dbReference>
<dbReference type="Proteomes" id="UP000007013">
    <property type="component" value="Chromosome"/>
</dbReference>
<dbReference type="FunFam" id="3.90.1260.10:FF:000007">
    <property type="entry name" value="Argininosuccinate synthase"/>
    <property type="match status" value="1"/>
</dbReference>
<dbReference type="GO" id="GO:0005524">
    <property type="term" value="F:ATP binding"/>
    <property type="evidence" value="ECO:0007669"/>
    <property type="project" value="UniProtKB-UniRule"/>
</dbReference>
<feature type="domain" description="Arginosuccinate synthase-like N-terminal" evidence="10">
    <location>
        <begin position="2"/>
        <end position="167"/>
    </location>
</feature>
<feature type="binding site" evidence="9">
    <location>
        <position position="266"/>
    </location>
    <ligand>
        <name>L-citrulline</name>
        <dbReference type="ChEBI" id="CHEBI:57743"/>
    </ligand>
</feature>
<dbReference type="InterPro" id="IPR018223">
    <property type="entry name" value="Arginosuc_synth_CS"/>
</dbReference>
<dbReference type="KEGG" id="ote:Oter_0688"/>
<comment type="subcellular location">
    <subcellularLocation>
        <location evidence="9">Cytoplasm</location>
    </subcellularLocation>
</comment>
<keyword evidence="6 9" id="KW-0028">Amino-acid biosynthesis</keyword>
<keyword evidence="4 9" id="KW-0055">Arginine biosynthesis</keyword>
<dbReference type="PROSITE" id="PS00564">
    <property type="entry name" value="ARGININOSUCCIN_SYN_1"/>
    <property type="match status" value="1"/>
</dbReference>
<comment type="catalytic activity">
    <reaction evidence="9">
        <text>L-citrulline + L-aspartate + ATP = 2-(N(omega)-L-arginino)succinate + AMP + diphosphate + H(+)</text>
        <dbReference type="Rhea" id="RHEA:10932"/>
        <dbReference type="ChEBI" id="CHEBI:15378"/>
        <dbReference type="ChEBI" id="CHEBI:29991"/>
        <dbReference type="ChEBI" id="CHEBI:30616"/>
        <dbReference type="ChEBI" id="CHEBI:33019"/>
        <dbReference type="ChEBI" id="CHEBI:57472"/>
        <dbReference type="ChEBI" id="CHEBI:57743"/>
        <dbReference type="ChEBI" id="CHEBI:456215"/>
        <dbReference type="EC" id="6.3.4.5"/>
    </reaction>
</comment>
<comment type="pathway">
    <text evidence="1 9">Amino-acid biosynthesis; L-arginine biosynthesis; L-arginine from L-ornithine and carbamoyl phosphate: step 2/3.</text>
</comment>
<dbReference type="PANTHER" id="PTHR11587">
    <property type="entry name" value="ARGININOSUCCINATE SYNTHASE"/>
    <property type="match status" value="1"/>
</dbReference>
<feature type="binding site" evidence="9">
    <location>
        <position position="121"/>
    </location>
    <ligand>
        <name>L-aspartate</name>
        <dbReference type="ChEBI" id="CHEBI:29991"/>
    </ligand>
</feature>
<dbReference type="AlphaFoldDB" id="B1ZUD4"/>
<dbReference type="Pfam" id="PF00764">
    <property type="entry name" value="Arginosuc_synth"/>
    <property type="match status" value="1"/>
</dbReference>
<reference evidence="12 13" key="1">
    <citation type="journal article" date="2011" name="J. Bacteriol.">
        <title>Genome sequence of the verrucomicrobium Opitutus terrae PB90-1, an abundant inhabitant of rice paddy soil ecosystems.</title>
        <authorList>
            <person name="van Passel M.W."/>
            <person name="Kant R."/>
            <person name="Palva A."/>
            <person name="Copeland A."/>
            <person name="Lucas S."/>
            <person name="Lapidus A."/>
            <person name="Glavina del Rio T."/>
            <person name="Pitluck S."/>
            <person name="Goltsman E."/>
            <person name="Clum A."/>
            <person name="Sun H."/>
            <person name="Schmutz J."/>
            <person name="Larimer F.W."/>
            <person name="Land M.L."/>
            <person name="Hauser L."/>
            <person name="Kyrpides N."/>
            <person name="Mikhailova N."/>
            <person name="Richardson P.P."/>
            <person name="Janssen P.H."/>
            <person name="de Vos W.M."/>
            <person name="Smidt H."/>
        </authorList>
    </citation>
    <scope>NUCLEOTIDE SEQUENCE [LARGE SCALE GENOMIC DNA]</scope>
    <source>
        <strain evidence="13">DSM 11246 / JCM 15787 / PB90-1</strain>
    </source>
</reference>
<evidence type="ECO:0000256" key="5">
    <source>
        <dbReference type="ARBA" id="ARBA00022598"/>
    </source>
</evidence>
<feature type="binding site" evidence="9">
    <location>
        <position position="84"/>
    </location>
    <ligand>
        <name>L-citrulline</name>
        <dbReference type="ChEBI" id="CHEBI:57743"/>
    </ligand>
</feature>
<dbReference type="eggNOG" id="COG0137">
    <property type="taxonomic scope" value="Bacteria"/>
</dbReference>
<dbReference type="InterPro" id="IPR014729">
    <property type="entry name" value="Rossmann-like_a/b/a_fold"/>
</dbReference>
<keyword evidence="8 9" id="KW-0067">ATP-binding</keyword>
<dbReference type="GO" id="GO:0000050">
    <property type="term" value="P:urea cycle"/>
    <property type="evidence" value="ECO:0007669"/>
    <property type="project" value="TreeGrafter"/>
</dbReference>
<accession>B1ZUD4</accession>
<keyword evidence="13" id="KW-1185">Reference proteome</keyword>
<evidence type="ECO:0000256" key="7">
    <source>
        <dbReference type="ARBA" id="ARBA00022741"/>
    </source>
</evidence>
<dbReference type="SUPFAM" id="SSF69864">
    <property type="entry name" value="Argininosuccinate synthetase, C-terminal domain"/>
    <property type="match status" value="1"/>
</dbReference>
<evidence type="ECO:0000256" key="9">
    <source>
        <dbReference type="HAMAP-Rule" id="MF_00005"/>
    </source>
</evidence>
<keyword evidence="9" id="KW-0963">Cytoplasm</keyword>
<gene>
    <name evidence="9" type="primary">argG</name>
    <name evidence="12" type="ordered locus">Oter_0688</name>
</gene>
<dbReference type="InterPro" id="IPR023434">
    <property type="entry name" value="Arginosuc_synth_type_1_subfam"/>
</dbReference>
<feature type="binding site" evidence="9">
    <location>
        <position position="33"/>
    </location>
    <ligand>
        <name>ATP</name>
        <dbReference type="ChEBI" id="CHEBI:30616"/>
    </ligand>
</feature>
<feature type="binding site" evidence="9">
    <location>
        <position position="278"/>
    </location>
    <ligand>
        <name>L-citrulline</name>
        <dbReference type="ChEBI" id="CHEBI:57743"/>
    </ligand>
</feature>
<evidence type="ECO:0000256" key="4">
    <source>
        <dbReference type="ARBA" id="ARBA00022571"/>
    </source>
</evidence>
<dbReference type="GO" id="GO:0004055">
    <property type="term" value="F:argininosuccinate synthase activity"/>
    <property type="evidence" value="ECO:0007669"/>
    <property type="project" value="UniProtKB-UniRule"/>
</dbReference>
<evidence type="ECO:0000256" key="3">
    <source>
        <dbReference type="ARBA" id="ARBA00012286"/>
    </source>
</evidence>
<dbReference type="UniPathway" id="UPA00068">
    <property type="reaction ID" value="UER00113"/>
</dbReference>
<dbReference type="HOGENOM" id="CLU_032784_4_2_0"/>
<feature type="binding site" evidence="9">
    <location>
        <position position="89"/>
    </location>
    <ligand>
        <name>L-citrulline</name>
        <dbReference type="ChEBI" id="CHEBI:57743"/>
    </ligand>
</feature>
<keyword evidence="7 9" id="KW-0547">Nucleotide-binding</keyword>
<protein>
    <recommendedName>
        <fullName evidence="3 9">Argininosuccinate synthase</fullName>
        <ecNumber evidence="3 9">6.3.4.5</ecNumber>
    </recommendedName>
    <alternativeName>
        <fullName evidence="9">Citrulline--aspartate ligase</fullName>
    </alternativeName>
</protein>
<evidence type="ECO:0000259" key="11">
    <source>
        <dbReference type="Pfam" id="PF20979"/>
    </source>
</evidence>
<proteinExistence type="inferred from homology"/>
<dbReference type="InterPro" id="IPR048268">
    <property type="entry name" value="Arginosuc_syn_C"/>
</dbReference>